<evidence type="ECO:0000256" key="2">
    <source>
        <dbReference type="SAM" id="SignalP"/>
    </source>
</evidence>
<dbReference type="Proteomes" id="UP000256964">
    <property type="component" value="Unassembled WGS sequence"/>
</dbReference>
<sequence length="75" mass="7734">MQIRNLTTGLLALLALATSTVAAPLADVHTGSLQAAHGHGRLGAPEIPLVQDSVPSAPVAPPKAHSYTRRARSHP</sequence>
<feature type="compositionally biased region" description="Basic residues" evidence="1">
    <location>
        <begin position="66"/>
        <end position="75"/>
    </location>
</feature>
<dbReference type="EMBL" id="KZ857390">
    <property type="protein sequence ID" value="RDX52415.1"/>
    <property type="molecule type" value="Genomic_DNA"/>
</dbReference>
<feature type="signal peptide" evidence="2">
    <location>
        <begin position="1"/>
        <end position="22"/>
    </location>
</feature>
<gene>
    <name evidence="3" type="ORF">OH76DRAFT_1400214</name>
</gene>
<reference evidence="3 4" key="1">
    <citation type="journal article" date="2018" name="Biotechnol. Biofuels">
        <title>Integrative visual omics of the white-rot fungus Polyporus brumalis exposes the biotechnological potential of its oxidative enzymes for delignifying raw plant biomass.</title>
        <authorList>
            <person name="Miyauchi S."/>
            <person name="Rancon A."/>
            <person name="Drula E."/>
            <person name="Hage H."/>
            <person name="Chaduli D."/>
            <person name="Favel A."/>
            <person name="Grisel S."/>
            <person name="Henrissat B."/>
            <person name="Herpoel-Gimbert I."/>
            <person name="Ruiz-Duenas F.J."/>
            <person name="Chevret D."/>
            <person name="Hainaut M."/>
            <person name="Lin J."/>
            <person name="Wang M."/>
            <person name="Pangilinan J."/>
            <person name="Lipzen A."/>
            <person name="Lesage-Meessen L."/>
            <person name="Navarro D."/>
            <person name="Riley R."/>
            <person name="Grigoriev I.V."/>
            <person name="Zhou S."/>
            <person name="Raouche S."/>
            <person name="Rosso M.N."/>
        </authorList>
    </citation>
    <scope>NUCLEOTIDE SEQUENCE [LARGE SCALE GENOMIC DNA]</scope>
    <source>
        <strain evidence="3 4">BRFM 1820</strain>
    </source>
</reference>
<name>A0A371DIQ4_9APHY</name>
<feature type="region of interest" description="Disordered" evidence="1">
    <location>
        <begin position="52"/>
        <end position="75"/>
    </location>
</feature>
<protein>
    <submittedName>
        <fullName evidence="3">Uncharacterized protein</fullName>
    </submittedName>
</protein>
<dbReference type="AlphaFoldDB" id="A0A371DIQ4"/>
<keyword evidence="4" id="KW-1185">Reference proteome</keyword>
<evidence type="ECO:0000313" key="4">
    <source>
        <dbReference type="Proteomes" id="UP000256964"/>
    </source>
</evidence>
<accession>A0A371DIQ4</accession>
<proteinExistence type="predicted"/>
<keyword evidence="2" id="KW-0732">Signal</keyword>
<organism evidence="3 4">
    <name type="scientific">Lentinus brumalis</name>
    <dbReference type="NCBI Taxonomy" id="2498619"/>
    <lineage>
        <taxon>Eukaryota</taxon>
        <taxon>Fungi</taxon>
        <taxon>Dikarya</taxon>
        <taxon>Basidiomycota</taxon>
        <taxon>Agaricomycotina</taxon>
        <taxon>Agaricomycetes</taxon>
        <taxon>Polyporales</taxon>
        <taxon>Polyporaceae</taxon>
        <taxon>Lentinus</taxon>
    </lineage>
</organism>
<evidence type="ECO:0000256" key="1">
    <source>
        <dbReference type="SAM" id="MobiDB-lite"/>
    </source>
</evidence>
<feature type="chain" id="PRO_5016843693" evidence="2">
    <location>
        <begin position="23"/>
        <end position="75"/>
    </location>
</feature>
<evidence type="ECO:0000313" key="3">
    <source>
        <dbReference type="EMBL" id="RDX52415.1"/>
    </source>
</evidence>